<dbReference type="InterPro" id="IPR050090">
    <property type="entry name" value="Tyrosine_recombinase_XerCD"/>
</dbReference>
<dbReference type="AlphaFoldDB" id="A0A6J4Q2H8"/>
<dbReference type="Pfam" id="PF00589">
    <property type="entry name" value="Phage_integrase"/>
    <property type="match status" value="1"/>
</dbReference>
<dbReference type="GO" id="GO:0015074">
    <property type="term" value="P:DNA integration"/>
    <property type="evidence" value="ECO:0007669"/>
    <property type="project" value="UniProtKB-KW"/>
</dbReference>
<accession>A0A6J4Q2H8</accession>
<keyword evidence="3" id="KW-0233">DNA recombination</keyword>
<protein>
    <recommendedName>
        <fullName evidence="9">Integrase</fullName>
    </recommendedName>
</protein>
<dbReference type="PANTHER" id="PTHR30349">
    <property type="entry name" value="PHAGE INTEGRASE-RELATED"/>
    <property type="match status" value="1"/>
</dbReference>
<dbReference type="SUPFAM" id="SSF56349">
    <property type="entry name" value="DNA breaking-rejoining enzymes"/>
    <property type="match status" value="1"/>
</dbReference>
<dbReference type="Gene3D" id="1.10.443.10">
    <property type="entry name" value="Intergrase catalytic core"/>
    <property type="match status" value="1"/>
</dbReference>
<dbReference type="InterPro" id="IPR011010">
    <property type="entry name" value="DNA_brk_join_enz"/>
</dbReference>
<evidence type="ECO:0000256" key="5">
    <source>
        <dbReference type="SAM" id="MobiDB-lite"/>
    </source>
</evidence>
<dbReference type="InterPro" id="IPR002104">
    <property type="entry name" value="Integrase_catalytic"/>
</dbReference>
<organism evidence="8">
    <name type="scientific">uncultured Rubrobacteraceae bacterium</name>
    <dbReference type="NCBI Taxonomy" id="349277"/>
    <lineage>
        <taxon>Bacteria</taxon>
        <taxon>Bacillati</taxon>
        <taxon>Actinomycetota</taxon>
        <taxon>Rubrobacteria</taxon>
        <taxon>Rubrobacterales</taxon>
        <taxon>Rubrobacteraceae</taxon>
        <taxon>environmental samples</taxon>
    </lineage>
</organism>
<dbReference type="InterPro" id="IPR010998">
    <property type="entry name" value="Integrase_recombinase_N"/>
</dbReference>
<evidence type="ECO:0000256" key="2">
    <source>
        <dbReference type="ARBA" id="ARBA00023125"/>
    </source>
</evidence>
<dbReference type="Pfam" id="PF14659">
    <property type="entry name" value="Phage_int_SAM_3"/>
    <property type="match status" value="1"/>
</dbReference>
<dbReference type="InterPro" id="IPR044068">
    <property type="entry name" value="CB"/>
</dbReference>
<name>A0A6J4Q2H8_9ACTN</name>
<keyword evidence="1" id="KW-0229">DNA integration</keyword>
<feature type="region of interest" description="Disordered" evidence="5">
    <location>
        <begin position="232"/>
        <end position="297"/>
    </location>
</feature>
<feature type="domain" description="Tyr recombinase" evidence="6">
    <location>
        <begin position="167"/>
        <end position="297"/>
    </location>
</feature>
<dbReference type="CDD" id="cd01189">
    <property type="entry name" value="INT_ICEBs1_C_like"/>
    <property type="match status" value="1"/>
</dbReference>
<proteinExistence type="predicted"/>
<keyword evidence="2 4" id="KW-0238">DNA-binding</keyword>
<dbReference type="Gene3D" id="1.10.150.130">
    <property type="match status" value="1"/>
</dbReference>
<dbReference type="GO" id="GO:0003677">
    <property type="term" value="F:DNA binding"/>
    <property type="evidence" value="ECO:0007669"/>
    <property type="project" value="UniProtKB-UniRule"/>
</dbReference>
<dbReference type="PROSITE" id="PS51898">
    <property type="entry name" value="TYR_RECOMBINASE"/>
    <property type="match status" value="1"/>
</dbReference>
<feature type="compositionally biased region" description="Basic and acidic residues" evidence="5">
    <location>
        <begin position="232"/>
        <end position="244"/>
    </location>
</feature>
<dbReference type="PROSITE" id="PS51900">
    <property type="entry name" value="CB"/>
    <property type="match status" value="1"/>
</dbReference>
<dbReference type="PANTHER" id="PTHR30349:SF91">
    <property type="entry name" value="INTA PROTEIN"/>
    <property type="match status" value="1"/>
</dbReference>
<evidence type="ECO:0000256" key="3">
    <source>
        <dbReference type="ARBA" id="ARBA00023172"/>
    </source>
</evidence>
<dbReference type="InterPro" id="IPR004107">
    <property type="entry name" value="Integrase_SAM-like_N"/>
</dbReference>
<dbReference type="EMBL" id="CADCVB010000094">
    <property type="protein sequence ID" value="CAA9426347.1"/>
    <property type="molecule type" value="Genomic_DNA"/>
</dbReference>
<evidence type="ECO:0008006" key="9">
    <source>
        <dbReference type="Google" id="ProtNLM"/>
    </source>
</evidence>
<evidence type="ECO:0000256" key="1">
    <source>
        <dbReference type="ARBA" id="ARBA00022908"/>
    </source>
</evidence>
<gene>
    <name evidence="8" type="ORF">AVDCRST_MAG78-1372</name>
</gene>
<dbReference type="GO" id="GO:0006310">
    <property type="term" value="P:DNA recombination"/>
    <property type="evidence" value="ECO:0007669"/>
    <property type="project" value="UniProtKB-KW"/>
</dbReference>
<evidence type="ECO:0000259" key="7">
    <source>
        <dbReference type="PROSITE" id="PS51900"/>
    </source>
</evidence>
<sequence>MPAKGDGITKRKDGLYMARYTVHTPEGPKRKTIYGRKYKDVEKDLAEARGDAARGIVFDAKGQTVGEWLERWLEDVVKPNKTHRTYATHRQQVHSHLLPSIGRIKLDAVRKVHVDRLYADLLRGGLAPVSVRRVHAVLHAGLEEAVRGDLIPRNPAAHANKPKVKQEEIEPLDAEQARAFLEAARGDRYEALYVLCLTAGLRQGEALGLKWGDVDLDTGTLRVNRQLQRVRGENGKPGKLDFSEPKNSSKRTVGLPHRAMSALKNHRKRQSEEKLRAGSYDDQGLVFASGHGSVTPP</sequence>
<evidence type="ECO:0000259" key="6">
    <source>
        <dbReference type="PROSITE" id="PS51898"/>
    </source>
</evidence>
<dbReference type="InterPro" id="IPR013762">
    <property type="entry name" value="Integrase-like_cat_sf"/>
</dbReference>
<feature type="domain" description="Core-binding (CB)" evidence="7">
    <location>
        <begin position="63"/>
        <end position="146"/>
    </location>
</feature>
<evidence type="ECO:0000256" key="4">
    <source>
        <dbReference type="PROSITE-ProRule" id="PRU01248"/>
    </source>
</evidence>
<evidence type="ECO:0000313" key="8">
    <source>
        <dbReference type="EMBL" id="CAA9426347.1"/>
    </source>
</evidence>
<reference evidence="8" key="1">
    <citation type="submission" date="2020-02" db="EMBL/GenBank/DDBJ databases">
        <authorList>
            <person name="Meier V. D."/>
        </authorList>
    </citation>
    <scope>NUCLEOTIDE SEQUENCE</scope>
    <source>
        <strain evidence="8">AVDCRST_MAG78</strain>
    </source>
</reference>